<organism evidence="1 2">
    <name type="scientific">Pseudomonas azerbaijanorientalis</name>
    <dbReference type="NCBI Taxonomy" id="2842350"/>
    <lineage>
        <taxon>Bacteria</taxon>
        <taxon>Pseudomonadati</taxon>
        <taxon>Pseudomonadota</taxon>
        <taxon>Gammaproteobacteria</taxon>
        <taxon>Pseudomonadales</taxon>
        <taxon>Pseudomonadaceae</taxon>
        <taxon>Pseudomonas</taxon>
    </lineage>
</organism>
<protein>
    <submittedName>
        <fullName evidence="1">Uncharacterized protein</fullName>
    </submittedName>
</protein>
<gene>
    <name evidence="1" type="ORF">ACJ8NA_02435</name>
</gene>
<proteinExistence type="predicted"/>
<comment type="caution">
    <text evidence="1">The sequence shown here is derived from an EMBL/GenBank/DDBJ whole genome shotgun (WGS) entry which is preliminary data.</text>
</comment>
<name>A0ABW8VWV6_9PSED</name>
<evidence type="ECO:0000313" key="2">
    <source>
        <dbReference type="Proteomes" id="UP001628646"/>
    </source>
</evidence>
<dbReference type="EMBL" id="JBJNUY010000001">
    <property type="protein sequence ID" value="MFL8997526.1"/>
    <property type="molecule type" value="Genomic_DNA"/>
</dbReference>
<sequence>MTRKLDKRGALEPIASNRASTGCSYSFPVLRDDPFFCLADDHFKA</sequence>
<dbReference type="Proteomes" id="UP001628646">
    <property type="component" value="Unassembled WGS sequence"/>
</dbReference>
<accession>A0ABW8VWV6</accession>
<reference evidence="1 2" key="1">
    <citation type="submission" date="2024-12" db="EMBL/GenBank/DDBJ databases">
        <title>Pseudomonas species isolated from Lotus nodules promote plant growth.</title>
        <authorList>
            <person name="Yu Y.-H."/>
            <person name="Kurtenbach J."/>
            <person name="Crosbie D."/>
            <person name="Brachmann A."/>
            <person name="Marin M."/>
        </authorList>
    </citation>
    <scope>NUCLEOTIDE SEQUENCE [LARGE SCALE GENOMIC DNA]</scope>
    <source>
        <strain evidence="1 2">PLb11B</strain>
    </source>
</reference>
<evidence type="ECO:0000313" key="1">
    <source>
        <dbReference type="EMBL" id="MFL8997526.1"/>
    </source>
</evidence>
<dbReference type="RefSeq" id="WP_407799339.1">
    <property type="nucleotide sequence ID" value="NZ_JBJNUX010000001.1"/>
</dbReference>
<keyword evidence="2" id="KW-1185">Reference proteome</keyword>